<protein>
    <recommendedName>
        <fullName evidence="2">3-hydroxyisobutyryl-CoA hydrolase</fullName>
        <ecNumber evidence="2">3.1.2.4</ecNumber>
    </recommendedName>
</protein>
<keyword evidence="3" id="KW-0378">Hydrolase</keyword>
<reference evidence="5 6" key="1">
    <citation type="submission" date="2024-10" db="EMBL/GenBank/DDBJ databases">
        <title>Updated reference genomes for cyclostephanoid diatoms.</title>
        <authorList>
            <person name="Roberts W.R."/>
            <person name="Alverson A.J."/>
        </authorList>
    </citation>
    <scope>NUCLEOTIDE SEQUENCE [LARGE SCALE GENOMIC DNA]</scope>
    <source>
        <strain evidence="5 6">AJA228-03</strain>
    </source>
</reference>
<evidence type="ECO:0000256" key="2">
    <source>
        <dbReference type="ARBA" id="ARBA00011915"/>
    </source>
</evidence>
<dbReference type="AlphaFoldDB" id="A0ABD3SBV3"/>
<organism evidence="5 6">
    <name type="scientific">Cyclostephanos tholiformis</name>
    <dbReference type="NCBI Taxonomy" id="382380"/>
    <lineage>
        <taxon>Eukaryota</taxon>
        <taxon>Sar</taxon>
        <taxon>Stramenopiles</taxon>
        <taxon>Ochrophyta</taxon>
        <taxon>Bacillariophyta</taxon>
        <taxon>Coscinodiscophyceae</taxon>
        <taxon>Thalassiosirophycidae</taxon>
        <taxon>Stephanodiscales</taxon>
        <taxon>Stephanodiscaceae</taxon>
        <taxon>Cyclostephanos</taxon>
    </lineage>
</organism>
<dbReference type="GO" id="GO:0003860">
    <property type="term" value="F:3-hydroxyisobutyryl-CoA hydrolase activity"/>
    <property type="evidence" value="ECO:0007669"/>
    <property type="project" value="UniProtKB-EC"/>
</dbReference>
<evidence type="ECO:0000256" key="1">
    <source>
        <dbReference type="ARBA" id="ARBA00001709"/>
    </source>
</evidence>
<dbReference type="Pfam" id="PF16113">
    <property type="entry name" value="ECH_2"/>
    <property type="match status" value="1"/>
</dbReference>
<name>A0ABD3SBV3_9STRA</name>
<feature type="domain" description="Enoyl-CoA hydratase/isomerase" evidence="4">
    <location>
        <begin position="18"/>
        <end position="380"/>
    </location>
</feature>
<proteinExistence type="predicted"/>
<dbReference type="SUPFAM" id="SSF52096">
    <property type="entry name" value="ClpP/crotonase"/>
    <property type="match status" value="1"/>
</dbReference>
<keyword evidence="6" id="KW-1185">Reference proteome</keyword>
<comment type="catalytic activity">
    <reaction evidence="1">
        <text>3-hydroxy-2-methylpropanoyl-CoA + H2O = 3-hydroxy-2-methylpropanoate + CoA + H(+)</text>
        <dbReference type="Rhea" id="RHEA:20888"/>
        <dbReference type="ChEBI" id="CHEBI:11805"/>
        <dbReference type="ChEBI" id="CHEBI:15377"/>
        <dbReference type="ChEBI" id="CHEBI:15378"/>
        <dbReference type="ChEBI" id="CHEBI:57287"/>
        <dbReference type="ChEBI" id="CHEBI:57340"/>
        <dbReference type="EC" id="3.1.2.4"/>
    </reaction>
</comment>
<comment type="caution">
    <text evidence="5">The sequence shown here is derived from an EMBL/GenBank/DDBJ whole genome shotgun (WGS) entry which is preliminary data.</text>
</comment>
<dbReference type="InterPro" id="IPR029045">
    <property type="entry name" value="ClpP/crotonase-like_dom_sf"/>
</dbReference>
<dbReference type="PANTHER" id="PTHR43176">
    <property type="entry name" value="3-HYDROXYISOBUTYRYL-COA HYDROLASE-RELATED"/>
    <property type="match status" value="1"/>
</dbReference>
<dbReference type="InterPro" id="IPR045004">
    <property type="entry name" value="ECH_dom"/>
</dbReference>
<accession>A0ABD3SBV3</accession>
<dbReference type="EC" id="3.1.2.4" evidence="2"/>
<sequence>MAQTFTTQLLPSLSSRLGILQLNNPKSLNALTLEMIRSMTPTLDAWQASGIVRATLMVGTPYEKKDGNTTPAFCSGGDVKSVYLAGMSNDLVLPAEFFREEYRLNHTIATQPPHLPQVSIWDGVVMGGGVGLSVHGKYRIATENTIFAMPECKIGLYPDVGGSWWIPRLKLYSQWQNKLVVGGVGNYLALTGARLKAEDLIYAGIATHYVKSNRLEELKRCLVDASDDDNSSKLEGLGDCVESVLISFHDNGIDSNASFLSQNRLDIDFAFDGKDSVEEIFDSLESMGPYSQFGTSTLSILKTMSPTSLKVTLEGLKRGAKAQTIAEALQMEYRIVMHMMKEGSDFYEGVRAALVDKDGNPKWSPANLIDVTEEMVNRHFEELEDELSFTGNENAKL</sequence>
<dbReference type="NCBIfam" id="NF004127">
    <property type="entry name" value="PRK05617.1"/>
    <property type="match status" value="1"/>
</dbReference>
<dbReference type="CDD" id="cd06558">
    <property type="entry name" value="crotonase-like"/>
    <property type="match status" value="1"/>
</dbReference>
<evidence type="ECO:0000256" key="3">
    <source>
        <dbReference type="ARBA" id="ARBA00022801"/>
    </source>
</evidence>
<dbReference type="Proteomes" id="UP001530377">
    <property type="component" value="Unassembled WGS sequence"/>
</dbReference>
<evidence type="ECO:0000313" key="5">
    <source>
        <dbReference type="EMBL" id="KAL3821955.1"/>
    </source>
</evidence>
<evidence type="ECO:0000313" key="6">
    <source>
        <dbReference type="Proteomes" id="UP001530377"/>
    </source>
</evidence>
<dbReference type="InterPro" id="IPR032259">
    <property type="entry name" value="HIBYL-CoA-H"/>
</dbReference>
<evidence type="ECO:0000259" key="4">
    <source>
        <dbReference type="Pfam" id="PF16113"/>
    </source>
</evidence>
<gene>
    <name evidence="5" type="ORF">ACHAXA_004443</name>
</gene>
<dbReference type="EMBL" id="JALLPB020000078">
    <property type="protein sequence ID" value="KAL3821955.1"/>
    <property type="molecule type" value="Genomic_DNA"/>
</dbReference>
<dbReference type="PANTHER" id="PTHR43176:SF3">
    <property type="entry name" value="3-HYDROXYISOBUTYRYL-COA HYDROLASE, MITOCHONDRIAL"/>
    <property type="match status" value="1"/>
</dbReference>
<dbReference type="Gene3D" id="3.90.226.10">
    <property type="entry name" value="2-enoyl-CoA Hydratase, Chain A, domain 1"/>
    <property type="match status" value="1"/>
</dbReference>